<dbReference type="SUPFAM" id="SSF50129">
    <property type="entry name" value="GroES-like"/>
    <property type="match status" value="1"/>
</dbReference>
<evidence type="ECO:0000256" key="1">
    <source>
        <dbReference type="ARBA" id="ARBA00022857"/>
    </source>
</evidence>
<accession>A0A1E3VZL9</accession>
<dbReference type="Gene3D" id="3.40.50.720">
    <property type="entry name" value="NAD(P)-binding Rossmann-like Domain"/>
    <property type="match status" value="1"/>
</dbReference>
<dbReference type="OrthoDB" id="9805883at2"/>
<keyword evidence="5" id="KW-1185">Reference proteome</keyword>
<dbReference type="STRING" id="1774968.AUC68_09955"/>
<reference evidence="4 5" key="1">
    <citation type="journal article" date="2016" name="Environ. Microbiol.">
        <title>New Methyloceanibacter diversity from North Sea sediments includes methanotroph containing solely the soluble methane monooxygenase.</title>
        <authorList>
            <person name="Vekeman B."/>
            <person name="Kerckhof F.M."/>
            <person name="Cremers G."/>
            <person name="de Vos P."/>
            <person name="Vandamme P."/>
            <person name="Boon N."/>
            <person name="Op den Camp H.J."/>
            <person name="Heylen K."/>
        </authorList>
    </citation>
    <scope>NUCLEOTIDE SEQUENCE [LARGE SCALE GENOMIC DNA]</scope>
    <source>
        <strain evidence="4 5">R-67174</strain>
    </source>
</reference>
<protein>
    <submittedName>
        <fullName evidence="4">Quinone oxidoreductase</fullName>
    </submittedName>
</protein>
<dbReference type="InterPro" id="IPR036291">
    <property type="entry name" value="NAD(P)-bd_dom_sf"/>
</dbReference>
<evidence type="ECO:0000259" key="3">
    <source>
        <dbReference type="SMART" id="SM00829"/>
    </source>
</evidence>
<feature type="domain" description="Enoyl reductase (ER)" evidence="3">
    <location>
        <begin position="11"/>
        <end position="322"/>
    </location>
</feature>
<evidence type="ECO:0000313" key="4">
    <source>
        <dbReference type="EMBL" id="ODR98701.1"/>
    </source>
</evidence>
<dbReference type="Proteomes" id="UP000094501">
    <property type="component" value="Unassembled WGS sequence"/>
</dbReference>
<dbReference type="PANTHER" id="PTHR48106:SF13">
    <property type="entry name" value="QUINONE OXIDOREDUCTASE-RELATED"/>
    <property type="match status" value="1"/>
</dbReference>
<evidence type="ECO:0000256" key="2">
    <source>
        <dbReference type="ARBA" id="ARBA00023002"/>
    </source>
</evidence>
<dbReference type="InterPro" id="IPR011032">
    <property type="entry name" value="GroES-like_sf"/>
</dbReference>
<dbReference type="RefSeq" id="WP_069438158.1">
    <property type="nucleotide sequence ID" value="NZ_LPWG01000013.1"/>
</dbReference>
<dbReference type="SMART" id="SM00829">
    <property type="entry name" value="PKS_ER"/>
    <property type="match status" value="1"/>
</dbReference>
<dbReference type="EMBL" id="LPWG01000013">
    <property type="protein sequence ID" value="ODR98701.1"/>
    <property type="molecule type" value="Genomic_DNA"/>
</dbReference>
<dbReference type="GO" id="GO:0003960">
    <property type="term" value="F:quinone reductase (NADPH) activity"/>
    <property type="evidence" value="ECO:0007669"/>
    <property type="project" value="InterPro"/>
</dbReference>
<dbReference type="InterPro" id="IPR013154">
    <property type="entry name" value="ADH-like_N"/>
</dbReference>
<dbReference type="Pfam" id="PF08240">
    <property type="entry name" value="ADH_N"/>
    <property type="match status" value="1"/>
</dbReference>
<dbReference type="SUPFAM" id="SSF51735">
    <property type="entry name" value="NAD(P)-binding Rossmann-fold domains"/>
    <property type="match status" value="1"/>
</dbReference>
<dbReference type="InterPro" id="IPR047618">
    <property type="entry name" value="QOR-like"/>
</dbReference>
<keyword evidence="1" id="KW-0521">NADP</keyword>
<dbReference type="GO" id="GO:0035925">
    <property type="term" value="F:mRNA 3'-UTR AU-rich region binding"/>
    <property type="evidence" value="ECO:0007669"/>
    <property type="project" value="TreeGrafter"/>
</dbReference>
<name>A0A1E3VZL9_9HYPH</name>
<comment type="caution">
    <text evidence="4">The sequence shown here is derived from an EMBL/GenBank/DDBJ whole genome shotgun (WGS) entry which is preliminary data.</text>
</comment>
<gene>
    <name evidence="4" type="ORF">AUC68_09955</name>
</gene>
<organism evidence="4 5">
    <name type="scientific">Methyloceanibacter methanicus</name>
    <dbReference type="NCBI Taxonomy" id="1774968"/>
    <lineage>
        <taxon>Bacteria</taxon>
        <taxon>Pseudomonadati</taxon>
        <taxon>Pseudomonadota</taxon>
        <taxon>Alphaproteobacteria</taxon>
        <taxon>Hyphomicrobiales</taxon>
        <taxon>Hyphomicrobiaceae</taxon>
        <taxon>Methyloceanibacter</taxon>
    </lineage>
</organism>
<dbReference type="FunFam" id="3.40.50.720:FF:000053">
    <property type="entry name" value="Quinone oxidoreductase 1"/>
    <property type="match status" value="1"/>
</dbReference>
<dbReference type="GO" id="GO:0070402">
    <property type="term" value="F:NADPH binding"/>
    <property type="evidence" value="ECO:0007669"/>
    <property type="project" value="TreeGrafter"/>
</dbReference>
<dbReference type="NCBIfam" id="NF008024">
    <property type="entry name" value="PRK10754.1"/>
    <property type="match status" value="1"/>
</dbReference>
<dbReference type="Pfam" id="PF00107">
    <property type="entry name" value="ADH_zinc_N"/>
    <property type="match status" value="1"/>
</dbReference>
<dbReference type="CDD" id="cd05286">
    <property type="entry name" value="QOR2"/>
    <property type="match status" value="1"/>
</dbReference>
<sequence length="324" mass="34343">MTHVIRVHDYGGPDVLEWEEAEIGDPGPGEIRIEQTAIGLNFIDAYMRSGLYPQDALPFIPGTEGAGIVTALGEGVRTLKVGRGVAYAGQVGSYAQERLIDADRVVRIPDGVSDEVAAAVMLKGMTAQYLLRQIFKVGPKTTLLFHAAAGGVGTIACQWAASLGATVIGTVSSAGKALIARSHGCTHVINYLEEDFVAKVRAYTKGEGVDVVYDSVGKETFPGSLDCLKRRGLWVSFGQSSGPVPEFRINLLAQKGSLIATRPSLWDFIATRKELVAAANDLFAVLASGAVKVSVNQTFALKDAAKAHRAMEGRQTTGSSVLIP</sequence>
<dbReference type="AlphaFoldDB" id="A0A1E3VZL9"/>
<dbReference type="InterPro" id="IPR013149">
    <property type="entry name" value="ADH-like_C"/>
</dbReference>
<keyword evidence="2" id="KW-0560">Oxidoreductase</keyword>
<dbReference type="InterPro" id="IPR020843">
    <property type="entry name" value="ER"/>
</dbReference>
<dbReference type="GO" id="GO:0005829">
    <property type="term" value="C:cytosol"/>
    <property type="evidence" value="ECO:0007669"/>
    <property type="project" value="TreeGrafter"/>
</dbReference>
<proteinExistence type="predicted"/>
<dbReference type="PANTHER" id="PTHR48106">
    <property type="entry name" value="QUINONE OXIDOREDUCTASE PIG3-RELATED"/>
    <property type="match status" value="1"/>
</dbReference>
<dbReference type="Gene3D" id="3.90.180.10">
    <property type="entry name" value="Medium-chain alcohol dehydrogenases, catalytic domain"/>
    <property type="match status" value="1"/>
</dbReference>
<evidence type="ECO:0000313" key="5">
    <source>
        <dbReference type="Proteomes" id="UP000094501"/>
    </source>
</evidence>